<dbReference type="Proteomes" id="UP000270296">
    <property type="component" value="Unassembled WGS sequence"/>
</dbReference>
<evidence type="ECO:0000256" key="2">
    <source>
        <dbReference type="ARBA" id="ARBA00004620"/>
    </source>
</evidence>
<dbReference type="OrthoDB" id="5865002at2759"/>
<keyword evidence="9" id="KW-0906">Nuclear pore complex</keyword>
<keyword evidence="12" id="KW-1185">Reference proteome</keyword>
<proteinExistence type="inferred from homology"/>
<dbReference type="FunFam" id="1.10.10.2360:FF:000001">
    <property type="entry name" value="Nuclear pore complex protein Nup98-Nup96"/>
    <property type="match status" value="1"/>
</dbReference>
<dbReference type="GO" id="GO:0006606">
    <property type="term" value="P:protein import into nucleus"/>
    <property type="evidence" value="ECO:0007669"/>
    <property type="project" value="TreeGrafter"/>
</dbReference>
<dbReference type="Pfam" id="PF21240">
    <property type="entry name" value="Nup98_GLEBS"/>
    <property type="match status" value="1"/>
</dbReference>
<dbReference type="GO" id="GO:0044614">
    <property type="term" value="C:nuclear pore cytoplasmic filaments"/>
    <property type="evidence" value="ECO:0007669"/>
    <property type="project" value="TreeGrafter"/>
</dbReference>
<evidence type="ECO:0000256" key="10">
    <source>
        <dbReference type="ARBA" id="ARBA00023242"/>
    </source>
</evidence>
<accession>A0A183I9P4</accession>
<sequence>MQILPPFALTAFGSAPATGTSLFGQATPTSSTSLFSTPTSTATGLFGGGIGSGTTVKFEPLIGNDSIVRNGISSNTSTKHQCISAMKQYEGKSVEELRVEDYLANRKGSTMQTGGLSFATSSAAPVTGSVFNTTPASSASFLSQNKPIFGIFFLREKTVAAPSSCADEMYIIPICSPDMQICSNSREQINREL</sequence>
<dbReference type="AlphaFoldDB" id="A0A183I9P4"/>
<evidence type="ECO:0000256" key="7">
    <source>
        <dbReference type="ARBA" id="ARBA00022927"/>
    </source>
</evidence>
<evidence type="ECO:0000313" key="13">
    <source>
        <dbReference type="WBParaSite" id="SBAD_0000035601-mRNA-1"/>
    </source>
</evidence>
<dbReference type="GO" id="GO:0017056">
    <property type="term" value="F:structural constituent of nuclear pore"/>
    <property type="evidence" value="ECO:0007669"/>
    <property type="project" value="TreeGrafter"/>
</dbReference>
<reference evidence="13" key="1">
    <citation type="submission" date="2016-06" db="UniProtKB">
        <authorList>
            <consortium name="WormBaseParasite"/>
        </authorList>
    </citation>
    <scope>IDENTIFICATION</scope>
</reference>
<evidence type="ECO:0000256" key="8">
    <source>
        <dbReference type="ARBA" id="ARBA00023010"/>
    </source>
</evidence>
<dbReference type="PANTHER" id="PTHR23198:SF6">
    <property type="entry name" value="NUCLEAR PORE COMPLEX PROTEIN NUP98-NUP96"/>
    <property type="match status" value="1"/>
</dbReference>
<evidence type="ECO:0000256" key="5">
    <source>
        <dbReference type="ARBA" id="ARBA00022448"/>
    </source>
</evidence>
<gene>
    <name evidence="11" type="ORF">SBAD_LOCUS338</name>
</gene>
<evidence type="ECO:0000256" key="4">
    <source>
        <dbReference type="ARBA" id="ARBA00013472"/>
    </source>
</evidence>
<comment type="similarity">
    <text evidence="3">Belongs to the nucleoporin GLFG family.</text>
</comment>
<organism evidence="13">
    <name type="scientific">Soboliphyme baturini</name>
    <dbReference type="NCBI Taxonomy" id="241478"/>
    <lineage>
        <taxon>Eukaryota</taxon>
        <taxon>Metazoa</taxon>
        <taxon>Ecdysozoa</taxon>
        <taxon>Nematoda</taxon>
        <taxon>Enoplea</taxon>
        <taxon>Dorylaimia</taxon>
        <taxon>Dioctophymatida</taxon>
        <taxon>Dioctophymatoidea</taxon>
        <taxon>Soboliphymatidae</taxon>
        <taxon>Soboliphyme</taxon>
    </lineage>
</organism>
<keyword evidence="8" id="KW-0811">Translocation</keyword>
<keyword evidence="6" id="KW-0509">mRNA transport</keyword>
<dbReference type="InterPro" id="IPR037665">
    <property type="entry name" value="Nucleoporin_S59-like"/>
</dbReference>
<protein>
    <recommendedName>
        <fullName evidence="4">Nuclear pore complex protein Nup98-Nup96</fullName>
    </recommendedName>
</protein>
<dbReference type="Gene3D" id="1.10.10.2360">
    <property type="match status" value="1"/>
</dbReference>
<dbReference type="GO" id="GO:0003723">
    <property type="term" value="F:RNA binding"/>
    <property type="evidence" value="ECO:0007669"/>
    <property type="project" value="TreeGrafter"/>
</dbReference>
<evidence type="ECO:0000313" key="11">
    <source>
        <dbReference type="EMBL" id="VDO82523.1"/>
    </source>
</evidence>
<evidence type="ECO:0000256" key="6">
    <source>
        <dbReference type="ARBA" id="ARBA00022816"/>
    </source>
</evidence>
<reference evidence="11 12" key="2">
    <citation type="submission" date="2018-11" db="EMBL/GenBank/DDBJ databases">
        <authorList>
            <consortium name="Pathogen Informatics"/>
        </authorList>
    </citation>
    <scope>NUCLEOTIDE SEQUENCE [LARGE SCALE GENOMIC DNA]</scope>
</reference>
<keyword evidence="7" id="KW-0653">Protein transport</keyword>
<name>A0A183I9P4_9BILA</name>
<dbReference type="WBParaSite" id="SBAD_0000035601-mRNA-1">
    <property type="protein sequence ID" value="SBAD_0000035601-mRNA-1"/>
    <property type="gene ID" value="SBAD_0000035601"/>
</dbReference>
<comment type="subcellular location">
    <subcellularLocation>
        <location evidence="2">Nucleus membrane</location>
        <topology evidence="2">Peripheral membrane protein</topology>
        <orientation evidence="2">Nucleoplasmic side</orientation>
    </subcellularLocation>
    <subcellularLocation>
        <location evidence="1">Nucleus</location>
        <location evidence="1">Nuclear pore complex</location>
    </subcellularLocation>
</comment>
<evidence type="ECO:0000256" key="1">
    <source>
        <dbReference type="ARBA" id="ARBA00004567"/>
    </source>
</evidence>
<keyword evidence="5" id="KW-0813">Transport</keyword>
<evidence type="ECO:0000256" key="9">
    <source>
        <dbReference type="ARBA" id="ARBA00023132"/>
    </source>
</evidence>
<dbReference type="GO" id="GO:0008139">
    <property type="term" value="F:nuclear localization sequence binding"/>
    <property type="evidence" value="ECO:0007669"/>
    <property type="project" value="TreeGrafter"/>
</dbReference>
<dbReference type="GO" id="GO:0051028">
    <property type="term" value="P:mRNA transport"/>
    <property type="evidence" value="ECO:0007669"/>
    <property type="project" value="UniProtKB-KW"/>
</dbReference>
<dbReference type="GO" id="GO:0006405">
    <property type="term" value="P:RNA export from nucleus"/>
    <property type="evidence" value="ECO:0007669"/>
    <property type="project" value="TreeGrafter"/>
</dbReference>
<dbReference type="GO" id="GO:0000973">
    <property type="term" value="P:post-transcriptional tethering of RNA polymerase II gene DNA at nuclear periphery"/>
    <property type="evidence" value="ECO:0007669"/>
    <property type="project" value="TreeGrafter"/>
</dbReference>
<evidence type="ECO:0000256" key="3">
    <source>
        <dbReference type="ARBA" id="ARBA00008926"/>
    </source>
</evidence>
<keyword evidence="10" id="KW-0539">Nucleus</keyword>
<evidence type="ECO:0000313" key="12">
    <source>
        <dbReference type="Proteomes" id="UP000270296"/>
    </source>
</evidence>
<dbReference type="PANTHER" id="PTHR23198">
    <property type="entry name" value="NUCLEOPORIN"/>
    <property type="match status" value="1"/>
</dbReference>
<dbReference type="GO" id="GO:0031965">
    <property type="term" value="C:nuclear membrane"/>
    <property type="evidence" value="ECO:0007669"/>
    <property type="project" value="UniProtKB-SubCell"/>
</dbReference>
<dbReference type="EMBL" id="UZAM01000736">
    <property type="protein sequence ID" value="VDO82523.1"/>
    <property type="molecule type" value="Genomic_DNA"/>
</dbReference>
<dbReference type="GO" id="GO:0034398">
    <property type="term" value="P:telomere tethering at nuclear periphery"/>
    <property type="evidence" value="ECO:0007669"/>
    <property type="project" value="TreeGrafter"/>
</dbReference>